<feature type="transmembrane region" description="Helical" evidence="7">
    <location>
        <begin position="222"/>
        <end position="240"/>
    </location>
</feature>
<evidence type="ECO:0000256" key="5">
    <source>
        <dbReference type="ARBA" id="ARBA00023136"/>
    </source>
</evidence>
<comment type="subcellular location">
    <subcellularLocation>
        <location evidence="1">Membrane</location>
        <topology evidence="1">Multi-pass membrane protein</topology>
    </subcellularLocation>
</comment>
<dbReference type="Proteomes" id="UP001562357">
    <property type="component" value="Unassembled WGS sequence"/>
</dbReference>
<keyword evidence="3 7" id="KW-0812">Transmembrane</keyword>
<feature type="region of interest" description="Disordered" evidence="6">
    <location>
        <begin position="27"/>
        <end position="46"/>
    </location>
</feature>
<feature type="transmembrane region" description="Helical" evidence="7">
    <location>
        <begin position="309"/>
        <end position="331"/>
    </location>
</feature>
<feature type="region of interest" description="Disordered" evidence="6">
    <location>
        <begin position="630"/>
        <end position="667"/>
    </location>
</feature>
<feature type="transmembrane region" description="Helical" evidence="7">
    <location>
        <begin position="455"/>
        <end position="474"/>
    </location>
</feature>
<feature type="transmembrane region" description="Helical" evidence="7">
    <location>
        <begin position="495"/>
        <end position="517"/>
    </location>
</feature>
<keyword evidence="4 7" id="KW-1133">Transmembrane helix</keyword>
<evidence type="ECO:0000256" key="3">
    <source>
        <dbReference type="ARBA" id="ARBA00022692"/>
    </source>
</evidence>
<dbReference type="InterPro" id="IPR020846">
    <property type="entry name" value="MFS_dom"/>
</dbReference>
<evidence type="ECO:0000313" key="10">
    <source>
        <dbReference type="Proteomes" id="UP001562357"/>
    </source>
</evidence>
<feature type="compositionally biased region" description="Basic and acidic residues" evidence="6">
    <location>
        <begin position="632"/>
        <end position="646"/>
    </location>
</feature>
<dbReference type="Gene3D" id="1.20.1250.20">
    <property type="entry name" value="MFS general substrate transporter like domains"/>
    <property type="match status" value="1"/>
</dbReference>
<feature type="region of interest" description="Disordered" evidence="6">
    <location>
        <begin position="55"/>
        <end position="153"/>
    </location>
</feature>
<sequence length="667" mass="73065">MALSCAGAVLVPRPTPTYQAAAIVSSPATLPQRRKTGKTSTMPMAIVDRDLVSAEQAASPERYQGRASNEIERVPSTSSASTTSSSNNDHVRRNMSRVSTQNDLERHPTELSRIATARSQHSNTVGGGLRSRTASKASRRPLPAFGAGKPYPPPLPDREEYVVEFDGPHDPLHSQNWPMRKKVLTAAMLGYTTLTSAFTSSIFSPATNVIAQEYDVGSEVGLLGTTFYLLGFAFGPTLWAPMSELRGRRFPIVVSMFGFSLFSIACATGKDIQTILISRFFSGFFGACPIAVVAAVFSDMFDNKTRGIAVTLFSTATFIGPLLAPFIGGFIVTSHLGWRWTEYLATIMGFVAFILDLFFLEETYPPVILIQKAADLRRRTKNWGIHAKQEEIEVEFIELIQKNFSRPMRLLFTEPIILLLSVYMSFIYGILYLFLTAYPLVFVGVHGFSLGQSGLTFFGMICGQLLAGAAVLFQQPWYNRKLTGNNGIPVPEWRLPSMMAGGVAFAVGIFWFGWTGYTRDVHWIVPALSGVFTGFGLMSIFLQALNYLVDAYLMFAASAIAGNTFMRSLAGAGFPLFARQMFQGMGIQWAATLLGCVAVALAILPFIFYKYGGKIRSRSAFAPTFAAPAMQRSDDEMSESAEKYDENDAAIASAPPKDSENGVRQNV</sequence>
<accession>A0ABQ0CPU8</accession>
<feature type="domain" description="Major facilitator superfamily (MFS) profile" evidence="8">
    <location>
        <begin position="185"/>
        <end position="613"/>
    </location>
</feature>
<feature type="transmembrane region" description="Helical" evidence="7">
    <location>
        <begin position="416"/>
        <end position="435"/>
    </location>
</feature>
<feature type="transmembrane region" description="Helical" evidence="7">
    <location>
        <begin position="276"/>
        <end position="297"/>
    </location>
</feature>
<protein>
    <recommendedName>
        <fullName evidence="8">Major facilitator superfamily (MFS) profile domain-containing protein</fullName>
    </recommendedName>
</protein>
<evidence type="ECO:0000256" key="4">
    <source>
        <dbReference type="ARBA" id="ARBA00022989"/>
    </source>
</evidence>
<feature type="transmembrane region" description="Helical" evidence="7">
    <location>
        <begin position="183"/>
        <end position="202"/>
    </location>
</feature>
<evidence type="ECO:0000313" key="9">
    <source>
        <dbReference type="EMBL" id="GAB0135443.1"/>
    </source>
</evidence>
<feature type="transmembrane region" description="Helical" evidence="7">
    <location>
        <begin position="552"/>
        <end position="577"/>
    </location>
</feature>
<evidence type="ECO:0000256" key="1">
    <source>
        <dbReference type="ARBA" id="ARBA00004141"/>
    </source>
</evidence>
<keyword evidence="10" id="KW-1185">Reference proteome</keyword>
<reference evidence="10" key="1">
    <citation type="submission" date="2024-06" db="EMBL/GenBank/DDBJ databases">
        <title>Draft Genome Sequences of Epichloe bromicola Strains Isolated from Elymus ciliaris.</title>
        <authorList>
            <consortium name="Epichloe bromicola genome sequencing consortium"/>
            <person name="Miura A."/>
            <person name="Imano S."/>
            <person name="Ashida A."/>
            <person name="Sato I."/>
            <person name="Chiba S."/>
            <person name="Tanaka A."/>
            <person name="Camagna M."/>
            <person name="Takemoto D."/>
        </authorList>
    </citation>
    <scope>NUCLEOTIDE SEQUENCE [LARGE SCALE GENOMIC DNA]</scope>
    <source>
        <strain evidence="10">DP</strain>
    </source>
</reference>
<keyword evidence="2" id="KW-0813">Transport</keyword>
<evidence type="ECO:0000256" key="2">
    <source>
        <dbReference type="ARBA" id="ARBA00022448"/>
    </source>
</evidence>
<evidence type="ECO:0000259" key="8">
    <source>
        <dbReference type="PROSITE" id="PS50850"/>
    </source>
</evidence>
<gene>
    <name evidence="9" type="primary">g3781</name>
    <name evidence="9" type="ORF">EsDP_00003781</name>
</gene>
<dbReference type="PANTHER" id="PTHR23502:SF31">
    <property type="entry name" value="POLYAMINE TRANSPORTER 1"/>
    <property type="match status" value="1"/>
</dbReference>
<dbReference type="SUPFAM" id="SSF103473">
    <property type="entry name" value="MFS general substrate transporter"/>
    <property type="match status" value="1"/>
</dbReference>
<dbReference type="InterPro" id="IPR011701">
    <property type="entry name" value="MFS"/>
</dbReference>
<evidence type="ECO:0000256" key="7">
    <source>
        <dbReference type="SAM" id="Phobius"/>
    </source>
</evidence>
<organism evidence="9 10">
    <name type="scientific">Epichloe bromicola</name>
    <dbReference type="NCBI Taxonomy" id="79588"/>
    <lineage>
        <taxon>Eukaryota</taxon>
        <taxon>Fungi</taxon>
        <taxon>Dikarya</taxon>
        <taxon>Ascomycota</taxon>
        <taxon>Pezizomycotina</taxon>
        <taxon>Sordariomycetes</taxon>
        <taxon>Hypocreomycetidae</taxon>
        <taxon>Hypocreales</taxon>
        <taxon>Clavicipitaceae</taxon>
        <taxon>Epichloe</taxon>
    </lineage>
</organism>
<feature type="transmembrane region" description="Helical" evidence="7">
    <location>
        <begin position="252"/>
        <end position="270"/>
    </location>
</feature>
<feature type="transmembrane region" description="Helical" evidence="7">
    <location>
        <begin position="589"/>
        <end position="609"/>
    </location>
</feature>
<dbReference type="CDD" id="cd17323">
    <property type="entry name" value="MFS_Tpo1_MDR_like"/>
    <property type="match status" value="1"/>
</dbReference>
<evidence type="ECO:0000256" key="6">
    <source>
        <dbReference type="SAM" id="MobiDB-lite"/>
    </source>
</evidence>
<feature type="transmembrane region" description="Helical" evidence="7">
    <location>
        <begin position="343"/>
        <end position="360"/>
    </location>
</feature>
<dbReference type="Pfam" id="PF07690">
    <property type="entry name" value="MFS_1"/>
    <property type="match status" value="1"/>
</dbReference>
<dbReference type="InterPro" id="IPR036259">
    <property type="entry name" value="MFS_trans_sf"/>
</dbReference>
<feature type="transmembrane region" description="Helical" evidence="7">
    <location>
        <begin position="523"/>
        <end position="545"/>
    </location>
</feature>
<dbReference type="EMBL" id="BAAFGZ010000128">
    <property type="protein sequence ID" value="GAB0135443.1"/>
    <property type="molecule type" value="Genomic_DNA"/>
</dbReference>
<name>A0ABQ0CPU8_9HYPO</name>
<proteinExistence type="predicted"/>
<dbReference type="PROSITE" id="PS50850">
    <property type="entry name" value="MFS"/>
    <property type="match status" value="1"/>
</dbReference>
<comment type="caution">
    <text evidence="9">The sequence shown here is derived from an EMBL/GenBank/DDBJ whole genome shotgun (WGS) entry which is preliminary data.</text>
</comment>
<keyword evidence="5 7" id="KW-0472">Membrane</keyword>
<dbReference type="PANTHER" id="PTHR23502">
    <property type="entry name" value="MAJOR FACILITATOR SUPERFAMILY"/>
    <property type="match status" value="1"/>
</dbReference>
<feature type="compositionally biased region" description="Low complexity" evidence="6">
    <location>
        <begin position="76"/>
        <end position="86"/>
    </location>
</feature>